<dbReference type="Pfam" id="PF24894">
    <property type="entry name" value="Hexapep_GlmU"/>
    <property type="match status" value="1"/>
</dbReference>
<dbReference type="Pfam" id="PF00483">
    <property type="entry name" value="NTP_transferase"/>
    <property type="match status" value="1"/>
</dbReference>
<feature type="binding site" evidence="9">
    <location>
        <position position="107"/>
    </location>
    <ligand>
        <name>alpha-D-glucose 1-phosphate</name>
        <dbReference type="ChEBI" id="CHEBI:58601"/>
    </ligand>
</feature>
<dbReference type="NCBIfam" id="NF002023">
    <property type="entry name" value="PRK00844.1"/>
    <property type="match status" value="1"/>
</dbReference>
<dbReference type="InterPro" id="IPR011831">
    <property type="entry name" value="ADP-Glc_PPase"/>
</dbReference>
<dbReference type="NCBIfam" id="TIGR02091">
    <property type="entry name" value="glgC"/>
    <property type="match status" value="1"/>
</dbReference>
<evidence type="ECO:0000313" key="12">
    <source>
        <dbReference type="EMBL" id="BDU72521.1"/>
    </source>
</evidence>
<dbReference type="InterPro" id="IPR029044">
    <property type="entry name" value="Nucleotide-diphossugar_trans"/>
</dbReference>
<feature type="site" description="Could play a key role in the communication between the regulatory and the substrate sites" evidence="9">
    <location>
        <position position="67"/>
    </location>
</feature>
<dbReference type="PANTHER" id="PTHR43523:SF2">
    <property type="entry name" value="GLUCOSE-1-PHOSPHATE ADENYLYLTRANSFERASE"/>
    <property type="match status" value="1"/>
</dbReference>
<comment type="similarity">
    <text evidence="1 9">Belongs to the bacterial/plant glucose-1-phosphate adenylyltransferase family.</text>
</comment>
<keyword evidence="5 9" id="KW-0547">Nucleotide-binding</keyword>
<dbReference type="CDD" id="cd02508">
    <property type="entry name" value="ADP_Glucose_PP"/>
    <property type="match status" value="1"/>
</dbReference>
<evidence type="ECO:0000256" key="1">
    <source>
        <dbReference type="ARBA" id="ARBA00010443"/>
    </source>
</evidence>
<dbReference type="SUPFAM" id="SSF51161">
    <property type="entry name" value="Trimeric LpxA-like enzymes"/>
    <property type="match status" value="1"/>
</dbReference>
<dbReference type="PANTHER" id="PTHR43523">
    <property type="entry name" value="GLUCOSE-1-PHOSPHATE ADENYLYLTRANSFERASE-RELATED"/>
    <property type="match status" value="1"/>
</dbReference>
<protein>
    <recommendedName>
        <fullName evidence="9">Glucose-1-phosphate adenylyltransferase</fullName>
        <ecNumber evidence="9">2.7.7.27</ecNumber>
    </recommendedName>
    <alternativeName>
        <fullName evidence="9">ADP-glucose pyrophosphorylase</fullName>
        <shortName evidence="9">ADPGlc PPase</shortName>
    </alternativeName>
    <alternativeName>
        <fullName evidence="9">ADP-glucose synthase</fullName>
    </alternativeName>
</protein>
<dbReference type="GO" id="GO:0005978">
    <property type="term" value="P:glycogen biosynthetic process"/>
    <property type="evidence" value="ECO:0007669"/>
    <property type="project" value="UniProtKB-UniRule"/>
</dbReference>
<organism evidence="12 13">
    <name type="scientific">Mesoterricola silvestris</name>
    <dbReference type="NCBI Taxonomy" id="2927979"/>
    <lineage>
        <taxon>Bacteria</taxon>
        <taxon>Pseudomonadati</taxon>
        <taxon>Acidobacteriota</taxon>
        <taxon>Holophagae</taxon>
        <taxon>Holophagales</taxon>
        <taxon>Holophagaceae</taxon>
        <taxon>Mesoterricola</taxon>
    </lineage>
</organism>
<dbReference type="SUPFAM" id="SSF53448">
    <property type="entry name" value="Nucleotide-diphospho-sugar transferases"/>
    <property type="match status" value="1"/>
</dbReference>
<comment type="pathway">
    <text evidence="9">Glycan biosynthesis; glycogen biosynthesis.</text>
</comment>
<gene>
    <name evidence="12" type="primary">glgC_1</name>
    <name evidence="9" type="synonym">glgC</name>
    <name evidence="12" type="ORF">METEAL_16950</name>
</gene>
<reference evidence="13" key="1">
    <citation type="journal article" date="2023" name="Int. J. Syst. Evol. Microbiol.">
        <title>Mesoterricola silvestris gen. nov., sp. nov., Mesoterricola sediminis sp. nov., Geothrix oryzae sp. nov., Geothrix edaphica sp. nov., Geothrix rubra sp. nov., and Geothrix limicola sp. nov., six novel members of Acidobacteriota isolated from soils.</title>
        <authorList>
            <person name="Itoh H."/>
            <person name="Sugisawa Y."/>
            <person name="Mise K."/>
            <person name="Xu Z."/>
            <person name="Kuniyasu M."/>
            <person name="Ushijima N."/>
            <person name="Kawano K."/>
            <person name="Kobayashi E."/>
            <person name="Shiratori Y."/>
            <person name="Masuda Y."/>
            <person name="Senoo K."/>
        </authorList>
    </citation>
    <scope>NUCLEOTIDE SEQUENCE [LARGE SCALE GENOMIC DNA]</scope>
    <source>
        <strain evidence="13">W79</strain>
    </source>
</reference>
<dbReference type="GO" id="GO:0005524">
    <property type="term" value="F:ATP binding"/>
    <property type="evidence" value="ECO:0007669"/>
    <property type="project" value="UniProtKB-KW"/>
</dbReference>
<feature type="binding site" evidence="9">
    <location>
        <position position="205"/>
    </location>
    <ligand>
        <name>alpha-D-glucose 1-phosphate</name>
        <dbReference type="ChEBI" id="CHEBI:58601"/>
    </ligand>
</feature>
<dbReference type="Gene3D" id="2.160.10.10">
    <property type="entry name" value="Hexapeptide repeat proteins"/>
    <property type="match status" value="1"/>
</dbReference>
<dbReference type="KEGG" id="msil:METEAL_16950"/>
<keyword evidence="2 9" id="KW-0321">Glycogen metabolism</keyword>
<evidence type="ECO:0000256" key="8">
    <source>
        <dbReference type="ARBA" id="ARBA00023277"/>
    </source>
</evidence>
<dbReference type="InterPro" id="IPR005836">
    <property type="entry name" value="ADP_Glu_pyroP_CS"/>
</dbReference>
<dbReference type="InterPro" id="IPR023049">
    <property type="entry name" value="GlgC_bac"/>
</dbReference>
<keyword evidence="6 9" id="KW-0067">ATP-binding</keyword>
<feature type="domain" description="Nucleotidyl transferase" evidence="10">
    <location>
        <begin position="15"/>
        <end position="283"/>
    </location>
</feature>
<dbReference type="AlphaFoldDB" id="A0AA48GGR4"/>
<comment type="function">
    <text evidence="9">Involved in the biosynthesis of ADP-glucose, a building block required for the elongation reactions to produce glycogen. Catalyzes the reaction between ATP and alpha-D-glucose 1-phosphate (G1P) to produce pyrophosphate and ADP-Glc.</text>
</comment>
<evidence type="ECO:0000256" key="2">
    <source>
        <dbReference type="ARBA" id="ARBA00022600"/>
    </source>
</evidence>
<evidence type="ECO:0000259" key="11">
    <source>
        <dbReference type="Pfam" id="PF24894"/>
    </source>
</evidence>
<dbReference type="EMBL" id="AP027080">
    <property type="protein sequence ID" value="BDU72521.1"/>
    <property type="molecule type" value="Genomic_DNA"/>
</dbReference>
<accession>A0AA48GGR4</accession>
<evidence type="ECO:0000256" key="6">
    <source>
        <dbReference type="ARBA" id="ARBA00022840"/>
    </source>
</evidence>
<dbReference type="InterPro" id="IPR011004">
    <property type="entry name" value="Trimer_LpxA-like_sf"/>
</dbReference>
<dbReference type="CDD" id="cd04651">
    <property type="entry name" value="LbH_G1P_AT_C"/>
    <property type="match status" value="1"/>
</dbReference>
<keyword evidence="8 9" id="KW-0119">Carbohydrate metabolism</keyword>
<dbReference type="InterPro" id="IPR056818">
    <property type="entry name" value="GlmU/GlgC-like_hexapep"/>
</dbReference>
<feature type="binding site" evidence="9">
    <location>
        <begin position="187"/>
        <end position="188"/>
    </location>
    <ligand>
        <name>alpha-D-glucose 1-phosphate</name>
        <dbReference type="ChEBI" id="CHEBI:58601"/>
    </ligand>
</feature>
<keyword evidence="13" id="KW-1185">Reference proteome</keyword>
<name>A0AA48GGR4_9BACT</name>
<evidence type="ECO:0000256" key="7">
    <source>
        <dbReference type="ARBA" id="ARBA00023056"/>
    </source>
</evidence>
<keyword evidence="7 9" id="KW-0320">Glycogen biosynthesis</keyword>
<comment type="subunit">
    <text evidence="9">Homotetramer.</text>
</comment>
<keyword evidence="3 9" id="KW-0808">Transferase</keyword>
<evidence type="ECO:0000256" key="3">
    <source>
        <dbReference type="ARBA" id="ARBA00022679"/>
    </source>
</evidence>
<sequence length="421" mass="47469">MSQREVFLAAQRTIAMVLAGGRGKRLHDLTRRLSKPGLAFGGKYRIIDFTMSNCVNSNIRKILVVTQYNSHSLLEHLQFGWTFLNGKFNEFIHVLPAQQSLESDAWYSGTADAVYQNLETIGAHRPENVLVLAGDHIYKMDYRRFLEDHLEKDADLTIACLEVPLADAREFGVAEADASDRIVSFVEKPQQPTPVPGRPGYAFASMGIYLFKADFLYAELARDAADPTSSHDFGKDVIPYLVPRARVYAHRFNRSHIRNMDKPPYWRDVGTVDAYWEANMDLTNVDPDLNLYDYDWPIFTHQEQLPAAKFVHSGPHRNGVAISSLVSAGCIVSGATVHRSLLFSKVRVHSHAYLHEAVVLPGADIEEHARLHRVIVDRNCRVPIGLVVGEDPEEDARRFHRTPGGVTLISQRMLDNLQEGR</sequence>
<evidence type="ECO:0000313" key="13">
    <source>
        <dbReference type="Proteomes" id="UP001238179"/>
    </source>
</evidence>
<dbReference type="EC" id="2.7.7.27" evidence="9"/>
<dbReference type="NCBIfam" id="NF001947">
    <property type="entry name" value="PRK00725.1"/>
    <property type="match status" value="1"/>
</dbReference>
<feature type="domain" description="Glucose-1-phosphate adenylyltransferase/Bifunctional protein GlmU-like C-terminal hexapeptide" evidence="11">
    <location>
        <begin position="306"/>
        <end position="409"/>
    </location>
</feature>
<dbReference type="InterPro" id="IPR005835">
    <property type="entry name" value="NTP_transferase_dom"/>
</dbReference>
<dbReference type="GO" id="GO:0008878">
    <property type="term" value="F:glucose-1-phosphate adenylyltransferase activity"/>
    <property type="evidence" value="ECO:0007669"/>
    <property type="project" value="UniProtKB-UniRule"/>
</dbReference>
<dbReference type="PROSITE" id="PS00809">
    <property type="entry name" value="ADP_GLC_PYROPHOSPH_2"/>
    <property type="match status" value="1"/>
</dbReference>
<evidence type="ECO:0000259" key="10">
    <source>
        <dbReference type="Pfam" id="PF00483"/>
    </source>
</evidence>
<dbReference type="RefSeq" id="WP_316415429.1">
    <property type="nucleotide sequence ID" value="NZ_AP027080.1"/>
</dbReference>
<dbReference type="Proteomes" id="UP001238179">
    <property type="component" value="Chromosome"/>
</dbReference>
<evidence type="ECO:0000256" key="4">
    <source>
        <dbReference type="ARBA" id="ARBA00022695"/>
    </source>
</evidence>
<comment type="catalytic activity">
    <reaction evidence="9">
        <text>alpha-D-glucose 1-phosphate + ATP + H(+) = ADP-alpha-D-glucose + diphosphate</text>
        <dbReference type="Rhea" id="RHEA:12120"/>
        <dbReference type="ChEBI" id="CHEBI:15378"/>
        <dbReference type="ChEBI" id="CHEBI:30616"/>
        <dbReference type="ChEBI" id="CHEBI:33019"/>
        <dbReference type="ChEBI" id="CHEBI:57498"/>
        <dbReference type="ChEBI" id="CHEBI:58601"/>
        <dbReference type="EC" id="2.7.7.27"/>
    </reaction>
</comment>
<proteinExistence type="inferred from homology"/>
<evidence type="ECO:0000256" key="9">
    <source>
        <dbReference type="HAMAP-Rule" id="MF_00624"/>
    </source>
</evidence>
<keyword evidence="4 9" id="KW-0548">Nucleotidyltransferase</keyword>
<evidence type="ECO:0000256" key="5">
    <source>
        <dbReference type="ARBA" id="ARBA00022741"/>
    </source>
</evidence>
<dbReference type="Gene3D" id="3.90.550.10">
    <property type="entry name" value="Spore Coat Polysaccharide Biosynthesis Protein SpsA, Chain A"/>
    <property type="match status" value="1"/>
</dbReference>
<feature type="binding site" evidence="9">
    <location>
        <position position="172"/>
    </location>
    <ligand>
        <name>alpha-D-glucose 1-phosphate</name>
        <dbReference type="ChEBI" id="CHEBI:58601"/>
    </ligand>
</feature>
<feature type="site" description="Could play a key role in the communication between the regulatory and the substrate sites" evidence="9">
    <location>
        <position position="106"/>
    </location>
</feature>
<dbReference type="HAMAP" id="MF_00624">
    <property type="entry name" value="GlgC"/>
    <property type="match status" value="1"/>
</dbReference>